<name>A0ABP9PF51_9ACTN</name>
<evidence type="ECO:0000313" key="4">
    <source>
        <dbReference type="EMBL" id="GAA5145564.1"/>
    </source>
</evidence>
<reference evidence="5" key="1">
    <citation type="journal article" date="2019" name="Int. J. Syst. Evol. Microbiol.">
        <title>The Global Catalogue of Microorganisms (GCM) 10K type strain sequencing project: providing services to taxonomists for standard genome sequencing and annotation.</title>
        <authorList>
            <consortium name="The Broad Institute Genomics Platform"/>
            <consortium name="The Broad Institute Genome Sequencing Center for Infectious Disease"/>
            <person name="Wu L."/>
            <person name="Ma J."/>
        </authorList>
    </citation>
    <scope>NUCLEOTIDE SEQUENCE [LARGE SCALE GENOMIC DNA]</scope>
    <source>
        <strain evidence="5">JCM 18459</strain>
    </source>
</reference>
<evidence type="ECO:0000313" key="5">
    <source>
        <dbReference type="Proteomes" id="UP001500221"/>
    </source>
</evidence>
<dbReference type="PANTHER" id="PTHR18964:SF149">
    <property type="entry name" value="BIFUNCTIONAL UDP-N-ACETYLGLUCOSAMINE 2-EPIMERASE_N-ACETYLMANNOSAMINE KINASE"/>
    <property type="match status" value="1"/>
</dbReference>
<dbReference type="SUPFAM" id="SSF53067">
    <property type="entry name" value="Actin-like ATPase domain"/>
    <property type="match status" value="2"/>
</dbReference>
<dbReference type="RefSeq" id="WP_345456445.1">
    <property type="nucleotide sequence ID" value="NZ_BAABKG010000002.1"/>
</dbReference>
<dbReference type="Gene3D" id="1.10.10.10">
    <property type="entry name" value="Winged helix-like DNA-binding domain superfamily/Winged helix DNA-binding domain"/>
    <property type="match status" value="1"/>
</dbReference>
<dbReference type="PANTHER" id="PTHR18964">
    <property type="entry name" value="ROK (REPRESSOR, ORF, KINASE) FAMILY"/>
    <property type="match status" value="1"/>
</dbReference>
<comment type="caution">
    <text evidence="4">The sequence shown here is derived from an EMBL/GenBank/DDBJ whole genome shotgun (WGS) entry which is preliminary data.</text>
</comment>
<evidence type="ECO:0000256" key="2">
    <source>
        <dbReference type="SAM" id="MobiDB-lite"/>
    </source>
</evidence>
<sequence>MSAPEPPTARRSLVPLDLRRANLGLTLRWLRDHGPRSRASLANELELTRSTVSTLVAELVERGLVREGAVQRSAIGRPGTAVELDGRAVCGLGAEVNVNHISLAALDLTGTVVAERKLALDARELDEVQVVDQLVGLVRETTDLLAASGTTPVGLTVGVAGLVDRERDVLTFGPNLGWRDVALGELVRGRLEASYPVEIDNEGNLAATAEATPGDPERRDILVIFGEVGVGGGIVADGRLLRGRQGYAGEFGHMIVEPEGRRCGCGRRGCWETVSGLGALLETAADPDDPVRGAEMPLEARLTELNRRADLGDARTLAALAQVGSWVGVGAAVLTNALNPAAIVLSGYYAMVGHHMRPAIEAALRDGVLAPDAGGTRVELSHLGFLAAVRGGALASLETVFTDPTTVPRRTETATPIPSATGKEQYA</sequence>
<dbReference type="Gene3D" id="3.30.420.40">
    <property type="match status" value="2"/>
</dbReference>
<dbReference type="InterPro" id="IPR000600">
    <property type="entry name" value="ROK"/>
</dbReference>
<evidence type="ECO:0000259" key="3">
    <source>
        <dbReference type="Pfam" id="PF12802"/>
    </source>
</evidence>
<organism evidence="4 5">
    <name type="scientific">Nocardioides marinquilinus</name>
    <dbReference type="NCBI Taxonomy" id="1210400"/>
    <lineage>
        <taxon>Bacteria</taxon>
        <taxon>Bacillati</taxon>
        <taxon>Actinomycetota</taxon>
        <taxon>Actinomycetes</taxon>
        <taxon>Propionibacteriales</taxon>
        <taxon>Nocardioidaceae</taxon>
        <taxon>Nocardioides</taxon>
    </lineage>
</organism>
<feature type="domain" description="HTH marR-type" evidence="3">
    <location>
        <begin position="26"/>
        <end position="67"/>
    </location>
</feature>
<gene>
    <name evidence="4" type="ORF">GCM10023340_15100</name>
</gene>
<dbReference type="InterPro" id="IPR036388">
    <property type="entry name" value="WH-like_DNA-bd_sf"/>
</dbReference>
<dbReference type="Proteomes" id="UP001500221">
    <property type="component" value="Unassembled WGS sequence"/>
</dbReference>
<evidence type="ECO:0000256" key="1">
    <source>
        <dbReference type="ARBA" id="ARBA00006479"/>
    </source>
</evidence>
<dbReference type="InterPro" id="IPR036390">
    <property type="entry name" value="WH_DNA-bd_sf"/>
</dbReference>
<protein>
    <submittedName>
        <fullName evidence="4">ROK family transcriptional regulator</fullName>
    </submittedName>
</protein>
<dbReference type="Pfam" id="PF12802">
    <property type="entry name" value="MarR_2"/>
    <property type="match status" value="1"/>
</dbReference>
<keyword evidence="5" id="KW-1185">Reference proteome</keyword>
<dbReference type="InterPro" id="IPR043129">
    <property type="entry name" value="ATPase_NBD"/>
</dbReference>
<proteinExistence type="inferred from homology"/>
<comment type="similarity">
    <text evidence="1">Belongs to the ROK (NagC/XylR) family.</text>
</comment>
<dbReference type="EMBL" id="BAABKG010000002">
    <property type="protein sequence ID" value="GAA5145564.1"/>
    <property type="molecule type" value="Genomic_DNA"/>
</dbReference>
<dbReference type="Pfam" id="PF00480">
    <property type="entry name" value="ROK"/>
    <property type="match status" value="1"/>
</dbReference>
<feature type="region of interest" description="Disordered" evidence="2">
    <location>
        <begin position="406"/>
        <end position="427"/>
    </location>
</feature>
<accession>A0ABP9PF51</accession>
<dbReference type="SUPFAM" id="SSF46785">
    <property type="entry name" value="Winged helix' DNA-binding domain"/>
    <property type="match status" value="1"/>
</dbReference>
<dbReference type="InterPro" id="IPR000835">
    <property type="entry name" value="HTH_MarR-typ"/>
</dbReference>